<reference evidence="1 2" key="1">
    <citation type="submission" date="2019-08" db="EMBL/GenBank/DDBJ databases">
        <title>Hyperibacter terrae gen. nov., sp. nov. and Hyperibacter viscosus sp. nov., two new members in the family Rhodospirillaceae isolated from the rhizosphere of Hypericum perforatum.</title>
        <authorList>
            <person name="Noviana Z."/>
        </authorList>
    </citation>
    <scope>NUCLEOTIDE SEQUENCE [LARGE SCALE GENOMIC DNA]</scope>
    <source>
        <strain evidence="1 2">R5913</strain>
    </source>
</reference>
<keyword evidence="2" id="KW-1185">Reference proteome</keyword>
<evidence type="ECO:0000313" key="2">
    <source>
        <dbReference type="Proteomes" id="UP000326202"/>
    </source>
</evidence>
<gene>
    <name evidence="1" type="ORF">FRZ44_41560</name>
</gene>
<evidence type="ECO:0000313" key="1">
    <source>
        <dbReference type="EMBL" id="QEX18845.1"/>
    </source>
</evidence>
<dbReference type="Gene3D" id="1.20.120.520">
    <property type="entry name" value="nmb1532 protein domain like"/>
    <property type="match status" value="1"/>
</dbReference>
<dbReference type="OrthoDB" id="1494282at2"/>
<organism evidence="1 2">
    <name type="scientific">Hypericibacter terrae</name>
    <dbReference type="NCBI Taxonomy" id="2602015"/>
    <lineage>
        <taxon>Bacteria</taxon>
        <taxon>Pseudomonadati</taxon>
        <taxon>Pseudomonadota</taxon>
        <taxon>Alphaproteobacteria</taxon>
        <taxon>Rhodospirillales</taxon>
        <taxon>Dongiaceae</taxon>
        <taxon>Hypericibacter</taxon>
    </lineage>
</organism>
<dbReference type="EMBL" id="CP042906">
    <property type="protein sequence ID" value="QEX18845.1"/>
    <property type="molecule type" value="Genomic_DNA"/>
</dbReference>
<proteinExistence type="predicted"/>
<dbReference type="KEGG" id="htq:FRZ44_41560"/>
<sequence length="150" mass="16125">MTFEIPRPLKIEHEELHAELAKATKAGGQTGEAAKAVAKVLHPHFVKEEEYALPPLGLLVPLSQGKVEKGMAAALKMTDRLEVELPGMLAEHKAIVAALGHLVDAARAENKPDVAQFAEKLILHAQAEEQVSYPTALLVGRYLKAKLAAA</sequence>
<protein>
    <submittedName>
        <fullName evidence="1">Uncharacterized protein</fullName>
    </submittedName>
</protein>
<dbReference type="AlphaFoldDB" id="A0A5J6MQE5"/>
<accession>A0A5J6MQE5</accession>
<dbReference type="Proteomes" id="UP000326202">
    <property type="component" value="Chromosome"/>
</dbReference>
<name>A0A5J6MQE5_9PROT</name>
<dbReference type="RefSeq" id="WP_151178962.1">
    <property type="nucleotide sequence ID" value="NZ_CP042906.1"/>
</dbReference>